<protein>
    <submittedName>
        <fullName evidence="2">Uncharacterized protein</fullName>
    </submittedName>
</protein>
<organism evidence="2 3">
    <name type="scientific">Halorubrum laminariae</name>
    <dbReference type="NCBI Taxonomy" id="1433523"/>
    <lineage>
        <taxon>Archaea</taxon>
        <taxon>Methanobacteriati</taxon>
        <taxon>Methanobacteriota</taxon>
        <taxon>Stenosarchaea group</taxon>
        <taxon>Halobacteria</taxon>
        <taxon>Halobacteriales</taxon>
        <taxon>Haloferacaceae</taxon>
        <taxon>Halorubrum</taxon>
    </lineage>
</organism>
<dbReference type="RefSeq" id="WP_256396978.1">
    <property type="nucleotide sequence ID" value="NZ_JANHDL010000004.1"/>
</dbReference>
<evidence type="ECO:0000313" key="2">
    <source>
        <dbReference type="EMBL" id="MFD1570224.1"/>
    </source>
</evidence>
<feature type="region of interest" description="Disordered" evidence="1">
    <location>
        <begin position="1"/>
        <end position="32"/>
    </location>
</feature>
<dbReference type="EMBL" id="JBHUDB010000002">
    <property type="protein sequence ID" value="MFD1570224.1"/>
    <property type="molecule type" value="Genomic_DNA"/>
</dbReference>
<evidence type="ECO:0000313" key="3">
    <source>
        <dbReference type="Proteomes" id="UP001597185"/>
    </source>
</evidence>
<keyword evidence="3" id="KW-1185">Reference proteome</keyword>
<gene>
    <name evidence="2" type="ORF">ACFR9T_06435</name>
</gene>
<sequence length="104" mass="11091">MSQYPLSKTDARAVRSVSLTESHHGRRPAREAPLAAAHTDNGTLALHVGAAPGETPPLADVDLETVFNIQLVDTDGEPLTNPEYLLGVDPVSEGHLHLFTDSTL</sequence>
<dbReference type="AlphaFoldDB" id="A0ABD6BYR5"/>
<evidence type="ECO:0000256" key="1">
    <source>
        <dbReference type="SAM" id="MobiDB-lite"/>
    </source>
</evidence>
<name>A0ABD6BYR5_9EURY</name>
<dbReference type="Proteomes" id="UP001597185">
    <property type="component" value="Unassembled WGS sequence"/>
</dbReference>
<accession>A0ABD6BYR5</accession>
<comment type="caution">
    <text evidence="2">The sequence shown here is derived from an EMBL/GenBank/DDBJ whole genome shotgun (WGS) entry which is preliminary data.</text>
</comment>
<reference evidence="2 3" key="1">
    <citation type="journal article" date="2019" name="Int. J. Syst. Evol. Microbiol.">
        <title>The Global Catalogue of Microorganisms (GCM) 10K type strain sequencing project: providing services to taxonomists for standard genome sequencing and annotation.</title>
        <authorList>
            <consortium name="The Broad Institute Genomics Platform"/>
            <consortium name="The Broad Institute Genome Sequencing Center for Infectious Disease"/>
            <person name="Wu L."/>
            <person name="Ma J."/>
        </authorList>
    </citation>
    <scope>NUCLEOTIDE SEQUENCE [LARGE SCALE GENOMIC DNA]</scope>
    <source>
        <strain evidence="2 3">CGMCC 1.12689</strain>
    </source>
</reference>
<proteinExistence type="predicted"/>